<dbReference type="PROSITE" id="PS50943">
    <property type="entry name" value="HTH_CROC1"/>
    <property type="match status" value="1"/>
</dbReference>
<proteinExistence type="predicted"/>
<dbReference type="InterPro" id="IPR010982">
    <property type="entry name" value="Lambda_DNA-bd_dom_sf"/>
</dbReference>
<dbReference type="Gene3D" id="3.30.450.180">
    <property type="match status" value="1"/>
</dbReference>
<dbReference type="SMART" id="SM00530">
    <property type="entry name" value="HTH_XRE"/>
    <property type="match status" value="1"/>
</dbReference>
<evidence type="ECO:0000259" key="1">
    <source>
        <dbReference type="PROSITE" id="PS50943"/>
    </source>
</evidence>
<dbReference type="PANTHER" id="PTHR35010">
    <property type="entry name" value="BLL4672 PROTEIN-RELATED"/>
    <property type="match status" value="1"/>
</dbReference>
<sequence>MGEALQAWRARVTPEDVGLATYGDRRRVAGLRREELGLLAGVSASYYTRLEQGQSRNASAEILDAIARALRLNETERAHLHALAAAGHTRQGAQPPPVEQVDPALADLLAVLGDVPAVVLGRRTDVLAWNAAGHALLGLDLAREAPADPGNRPNMAELVFLDGYQQDLYVDWAAKARAVVGNLRLVVGLHPHDTVLATLIGTLSMRSAEFAELWADHSVQPCATTDYDLHHPLVGRLTTTQQSLRSLSSPDQILVTCTAPAGSPSAEALALLALITADNKPQL</sequence>
<dbReference type="InterPro" id="IPR001387">
    <property type="entry name" value="Cro/C1-type_HTH"/>
</dbReference>
<dbReference type="Proteomes" id="UP000680865">
    <property type="component" value="Unassembled WGS sequence"/>
</dbReference>
<organism evidence="2 3">
    <name type="scientific">Winogradskya consettensis</name>
    <dbReference type="NCBI Taxonomy" id="113560"/>
    <lineage>
        <taxon>Bacteria</taxon>
        <taxon>Bacillati</taxon>
        <taxon>Actinomycetota</taxon>
        <taxon>Actinomycetes</taxon>
        <taxon>Micromonosporales</taxon>
        <taxon>Micromonosporaceae</taxon>
        <taxon>Winogradskya</taxon>
    </lineage>
</organism>
<comment type="caution">
    <text evidence="2">The sequence shown here is derived from an EMBL/GenBank/DDBJ whole genome shotgun (WGS) entry which is preliminary data.</text>
</comment>
<gene>
    <name evidence="2" type="ORF">Aco04nite_27290</name>
</gene>
<dbReference type="Gene3D" id="1.10.260.40">
    <property type="entry name" value="lambda repressor-like DNA-binding domains"/>
    <property type="match status" value="1"/>
</dbReference>
<name>A0A919SHM3_9ACTN</name>
<dbReference type="SUPFAM" id="SSF47413">
    <property type="entry name" value="lambda repressor-like DNA-binding domains"/>
    <property type="match status" value="1"/>
</dbReference>
<reference evidence="2" key="1">
    <citation type="submission" date="2021-03" db="EMBL/GenBank/DDBJ databases">
        <title>Whole genome shotgun sequence of Actinoplanes consettensis NBRC 14913.</title>
        <authorList>
            <person name="Komaki H."/>
            <person name="Tamura T."/>
        </authorList>
    </citation>
    <scope>NUCLEOTIDE SEQUENCE</scope>
    <source>
        <strain evidence="2">NBRC 14913</strain>
    </source>
</reference>
<evidence type="ECO:0000313" key="3">
    <source>
        <dbReference type="Proteomes" id="UP000680865"/>
    </source>
</evidence>
<dbReference type="AlphaFoldDB" id="A0A919SHM3"/>
<dbReference type="InterPro" id="IPR041413">
    <property type="entry name" value="MLTR_LBD"/>
</dbReference>
<keyword evidence="3" id="KW-1185">Reference proteome</keyword>
<dbReference type="Pfam" id="PF17765">
    <property type="entry name" value="MLTR_LBD"/>
    <property type="match status" value="1"/>
</dbReference>
<protein>
    <submittedName>
        <fullName evidence="2">Transcriptional regulator</fullName>
    </submittedName>
</protein>
<dbReference type="CDD" id="cd00093">
    <property type="entry name" value="HTH_XRE"/>
    <property type="match status" value="1"/>
</dbReference>
<dbReference type="Pfam" id="PF13560">
    <property type="entry name" value="HTH_31"/>
    <property type="match status" value="1"/>
</dbReference>
<dbReference type="GO" id="GO:0003677">
    <property type="term" value="F:DNA binding"/>
    <property type="evidence" value="ECO:0007669"/>
    <property type="project" value="InterPro"/>
</dbReference>
<evidence type="ECO:0000313" key="2">
    <source>
        <dbReference type="EMBL" id="GIM71834.1"/>
    </source>
</evidence>
<feature type="domain" description="HTH cro/C1-type" evidence="1">
    <location>
        <begin position="26"/>
        <end position="77"/>
    </location>
</feature>
<accession>A0A919SHM3</accession>
<dbReference type="EMBL" id="BOQP01000011">
    <property type="protein sequence ID" value="GIM71834.1"/>
    <property type="molecule type" value="Genomic_DNA"/>
</dbReference>
<dbReference type="PANTHER" id="PTHR35010:SF2">
    <property type="entry name" value="BLL4672 PROTEIN"/>
    <property type="match status" value="1"/>
</dbReference>